<feature type="transmembrane region" description="Helical" evidence="5">
    <location>
        <begin position="396"/>
        <end position="416"/>
    </location>
</feature>
<feature type="transmembrane region" description="Helical" evidence="5">
    <location>
        <begin position="103"/>
        <end position="122"/>
    </location>
</feature>
<feature type="transmembrane region" description="Helical" evidence="5">
    <location>
        <begin position="158"/>
        <end position="182"/>
    </location>
</feature>
<keyword evidence="4 5" id="KW-0472">Membrane</keyword>
<feature type="transmembrane region" description="Helical" evidence="5">
    <location>
        <begin position="260"/>
        <end position="281"/>
    </location>
</feature>
<name>A0A0A8J795_ECOLX</name>
<accession>A0A0A8J795</accession>
<reference evidence="6" key="1">
    <citation type="journal article" date="2014" name="DNA Res.">
        <title>A complete view of the genetic diversity of the Escherichia coli O-antigen biosynthesis gene cluster.</title>
        <authorList>
            <person name="Iguchi A."/>
            <person name="Iyoda S."/>
            <person name="Kikuchi T."/>
            <person name="Ogura Y."/>
            <person name="Katsura K."/>
            <person name="Ohnishi M."/>
            <person name="Hayashi T."/>
            <person name="Thomson N.R."/>
        </authorList>
    </citation>
    <scope>NUCLEOTIDE SEQUENCE</scope>
    <source>
        <strain evidence="6">244-54</strain>
    </source>
</reference>
<feature type="transmembrane region" description="Helical" evidence="5">
    <location>
        <begin position="343"/>
        <end position="364"/>
    </location>
</feature>
<evidence type="ECO:0000256" key="5">
    <source>
        <dbReference type="SAM" id="Phobius"/>
    </source>
</evidence>
<organism evidence="6">
    <name type="scientific">Escherichia coli</name>
    <dbReference type="NCBI Taxonomy" id="562"/>
    <lineage>
        <taxon>Bacteria</taxon>
        <taxon>Pseudomonadati</taxon>
        <taxon>Pseudomonadota</taxon>
        <taxon>Gammaproteobacteria</taxon>
        <taxon>Enterobacterales</taxon>
        <taxon>Enterobacteriaceae</taxon>
        <taxon>Escherichia</taxon>
    </lineage>
</organism>
<dbReference type="InterPro" id="IPR002797">
    <property type="entry name" value="Polysacc_synth"/>
</dbReference>
<dbReference type="Pfam" id="PF01943">
    <property type="entry name" value="Polysacc_synt"/>
    <property type="match status" value="1"/>
</dbReference>
<dbReference type="PANTHER" id="PTHR43424">
    <property type="entry name" value="LOCUS PUTATIVE PROTEIN 1-RELATED"/>
    <property type="match status" value="1"/>
</dbReference>
<feature type="transmembrane region" description="Helical" evidence="5">
    <location>
        <begin position="371"/>
        <end position="390"/>
    </location>
</feature>
<evidence type="ECO:0000256" key="4">
    <source>
        <dbReference type="ARBA" id="ARBA00023136"/>
    </source>
</evidence>
<feature type="transmembrane region" description="Helical" evidence="5">
    <location>
        <begin position="188"/>
        <end position="209"/>
    </location>
</feature>
<dbReference type="InterPro" id="IPR052556">
    <property type="entry name" value="PolySynth_Transporter"/>
</dbReference>
<sequence>MLCLISMPELNYNSLYLSKVDVFMNKKNASHIGIFFLGEMLSKVLPFLLLPFLTRYLPASDFGRLGYFMSLMGMGLIAVNWSFDGAIARYYYRYGKFNILNVYYTAIVLSLALTFVLCLVASFFNNSIYLYAVVCAFLQGVFNILSTFQQCQKNAFKYIAIQFTFSIISTALTIVLVLKWHADIDSRIVAILVGLSCAIFIGMKFLHVYRKIHVKDIIKKLNFTYLLSFGLPLIFHQISLMIKGQLDRIIIATTFDYVQLAHYTAGYQVASVISVGIMAVNKAIVPTYYEACKSNKINKNKIYFLFWLLLPICLLPSIITYFIPPVFFVALLGEKYEFIGTYVTIFTFGFMLQIPYLLLVNYLFYLNKTRVIAKITILSSIVHIVSIYILKSYGIVYIPWALVLSNVFCIFLLYFYMGRKD</sequence>
<dbReference type="EMBL" id="AB812071">
    <property type="protein sequence ID" value="BAQ01892.1"/>
    <property type="molecule type" value="Genomic_DNA"/>
</dbReference>
<dbReference type="PANTHER" id="PTHR43424:SF1">
    <property type="entry name" value="LOCUS PUTATIVE PROTEIN 1-RELATED"/>
    <property type="match status" value="1"/>
</dbReference>
<gene>
    <name evidence="6" type="primary">wzx</name>
</gene>
<evidence type="ECO:0000256" key="3">
    <source>
        <dbReference type="ARBA" id="ARBA00022989"/>
    </source>
</evidence>
<feature type="transmembrane region" description="Helical" evidence="5">
    <location>
        <begin position="128"/>
        <end position="146"/>
    </location>
</feature>
<evidence type="ECO:0000313" key="6">
    <source>
        <dbReference type="EMBL" id="BAQ01892.1"/>
    </source>
</evidence>
<protein>
    <submittedName>
        <fullName evidence="6">O-antigen flippase</fullName>
    </submittedName>
</protein>
<dbReference type="AlphaFoldDB" id="A0A0A8J795"/>
<feature type="transmembrane region" description="Helical" evidence="5">
    <location>
        <begin position="221"/>
        <end position="240"/>
    </location>
</feature>
<feature type="transmembrane region" description="Helical" evidence="5">
    <location>
        <begin position="302"/>
        <end position="323"/>
    </location>
</feature>
<comment type="subcellular location">
    <subcellularLocation>
        <location evidence="1">Membrane</location>
        <topology evidence="1">Multi-pass membrane protein</topology>
    </subcellularLocation>
</comment>
<proteinExistence type="predicted"/>
<evidence type="ECO:0000256" key="2">
    <source>
        <dbReference type="ARBA" id="ARBA00022692"/>
    </source>
</evidence>
<feature type="transmembrane region" description="Helical" evidence="5">
    <location>
        <begin position="65"/>
        <end position="83"/>
    </location>
</feature>
<evidence type="ECO:0000256" key="1">
    <source>
        <dbReference type="ARBA" id="ARBA00004141"/>
    </source>
</evidence>
<keyword evidence="3 5" id="KW-1133">Transmembrane helix</keyword>
<keyword evidence="2 5" id="KW-0812">Transmembrane</keyword>
<dbReference type="GO" id="GO:0016020">
    <property type="term" value="C:membrane"/>
    <property type="evidence" value="ECO:0007669"/>
    <property type="project" value="UniProtKB-SubCell"/>
</dbReference>
<feature type="transmembrane region" description="Helical" evidence="5">
    <location>
        <begin position="32"/>
        <end position="53"/>
    </location>
</feature>